<accession>A0A8J4SYU1</accession>
<dbReference type="PANTHER" id="PTHR13031:SF0">
    <property type="entry name" value="RIBONUCLEASE P PROTEIN SUBUNIT P30"/>
    <property type="match status" value="1"/>
</dbReference>
<dbReference type="Pfam" id="PF01876">
    <property type="entry name" value="RNase_P_p30"/>
    <property type="match status" value="1"/>
</dbReference>
<organism evidence="4 5">
    <name type="scientific">Paragonimus heterotremus</name>
    <dbReference type="NCBI Taxonomy" id="100268"/>
    <lineage>
        <taxon>Eukaryota</taxon>
        <taxon>Metazoa</taxon>
        <taxon>Spiralia</taxon>
        <taxon>Lophotrochozoa</taxon>
        <taxon>Platyhelminthes</taxon>
        <taxon>Trematoda</taxon>
        <taxon>Digenea</taxon>
        <taxon>Plagiorchiida</taxon>
        <taxon>Troglotremata</taxon>
        <taxon>Troglotrematidae</taxon>
        <taxon>Paragonimus</taxon>
    </lineage>
</organism>
<comment type="subcellular location">
    <subcellularLocation>
        <location evidence="1">Nucleus</location>
    </subcellularLocation>
</comment>
<protein>
    <submittedName>
        <fullName evidence="4">Ribonuclease P/MRP protein subunit RPP1</fullName>
    </submittedName>
</protein>
<evidence type="ECO:0000256" key="3">
    <source>
        <dbReference type="ARBA" id="ARBA00022694"/>
    </source>
</evidence>
<dbReference type="AlphaFoldDB" id="A0A8J4SYU1"/>
<evidence type="ECO:0000256" key="2">
    <source>
        <dbReference type="ARBA" id="ARBA00007331"/>
    </source>
</evidence>
<evidence type="ECO:0000256" key="1">
    <source>
        <dbReference type="ARBA" id="ARBA00004123"/>
    </source>
</evidence>
<dbReference type="GO" id="GO:0005634">
    <property type="term" value="C:nucleus"/>
    <property type="evidence" value="ECO:0007669"/>
    <property type="project" value="UniProtKB-SubCell"/>
</dbReference>
<sequence>MEHRVYDLDVPFKTANPTLIARILDAGYHCIALSQSVTIDDFNFSLKTNEDFTRKKTKEERQSMRISLIDQLRPPPLETLNGLLSDSQKYRAINWSPTVFFTPRLFRRLNLHCSEPSLAGLFFREFGEMLNQFDVISFCPSSAEALAYACEHAPSLDLITVNLSNPSELRLTNKQCSVVISRGLRLEFQLSPLLHSGSSGSLARTNLAHYLINLFSGVRPSFNKAIVISSGATIGWEVRRPLAVVALLQCLGLQPKEVARSALTKGPYAVIAHGLSRSRMAHGAAALLKLLSNPSVISIENIEPEVIPDVIDSPPKKKSCA</sequence>
<dbReference type="InterPro" id="IPR002738">
    <property type="entry name" value="RNase_P_p30"/>
</dbReference>
<name>A0A8J4SYU1_9TREM</name>
<keyword evidence="3" id="KW-0819">tRNA processing</keyword>
<dbReference type="PANTHER" id="PTHR13031">
    <property type="entry name" value="RIBONUCLEASE P SUBUNIT P30"/>
    <property type="match status" value="1"/>
</dbReference>
<dbReference type="OrthoDB" id="17948at2759"/>
<comment type="caution">
    <text evidence="4">The sequence shown here is derived from an EMBL/GenBank/DDBJ whole genome shotgun (WGS) entry which is preliminary data.</text>
</comment>
<proteinExistence type="inferred from homology"/>
<reference evidence="4" key="1">
    <citation type="submission" date="2019-05" db="EMBL/GenBank/DDBJ databases">
        <title>Annotation for the trematode Paragonimus heterotremus.</title>
        <authorList>
            <person name="Choi Y.-J."/>
        </authorList>
    </citation>
    <scope>NUCLEOTIDE SEQUENCE</scope>
    <source>
        <strain evidence="4">LC</strain>
    </source>
</reference>
<dbReference type="GO" id="GO:0003723">
    <property type="term" value="F:RNA binding"/>
    <property type="evidence" value="ECO:0007669"/>
    <property type="project" value="TreeGrafter"/>
</dbReference>
<dbReference type="EMBL" id="LUCH01017911">
    <property type="protein sequence ID" value="KAF5394669.1"/>
    <property type="molecule type" value="Genomic_DNA"/>
</dbReference>
<dbReference type="InterPro" id="IPR016195">
    <property type="entry name" value="Pol/histidinol_Pase-like"/>
</dbReference>
<keyword evidence="5" id="KW-1185">Reference proteome</keyword>
<dbReference type="Gene3D" id="3.20.20.140">
    <property type="entry name" value="Metal-dependent hydrolases"/>
    <property type="match status" value="1"/>
</dbReference>
<evidence type="ECO:0000313" key="5">
    <source>
        <dbReference type="Proteomes" id="UP000748531"/>
    </source>
</evidence>
<evidence type="ECO:0000313" key="4">
    <source>
        <dbReference type="EMBL" id="KAF5394669.1"/>
    </source>
</evidence>
<dbReference type="SUPFAM" id="SSF89550">
    <property type="entry name" value="PHP domain-like"/>
    <property type="match status" value="1"/>
</dbReference>
<comment type="similarity">
    <text evidence="2">Belongs to the eukaryotic/archaeal RNase P protein component 3 family.</text>
</comment>
<dbReference type="GO" id="GO:0008033">
    <property type="term" value="P:tRNA processing"/>
    <property type="evidence" value="ECO:0007669"/>
    <property type="project" value="UniProtKB-KW"/>
</dbReference>
<gene>
    <name evidence="4" type="ORF">PHET_10695</name>
</gene>
<dbReference type="Proteomes" id="UP000748531">
    <property type="component" value="Unassembled WGS sequence"/>
</dbReference>